<name>A0A1H8CW97_9RHOB</name>
<dbReference type="OrthoDB" id="7471221at2"/>
<gene>
    <name evidence="2" type="ORF">SAMN04488003_107111</name>
</gene>
<dbReference type="STRING" id="245187.SAMN04488003_107111"/>
<sequence length="192" mass="21188">MTADYRTAKEIEAEIAAERAKLSGDLSMLQDRLTVDGLMDEVRMQVRGQIDEVTMQLRGQFKSVGTEVFGTMRDQIATTGDVIARSARSNPWPYAVIGAGLAWLAVSQAMPERGKPKTRIGMAPVKSVTPVRQPRYDSSPADMAAARLERDADGWATAVLDAQSHAVPSYDRDDYDAPGWARDETWDATRRL</sequence>
<reference evidence="2 3" key="1">
    <citation type="submission" date="2016-10" db="EMBL/GenBank/DDBJ databases">
        <authorList>
            <person name="de Groot N.N."/>
        </authorList>
    </citation>
    <scope>NUCLEOTIDE SEQUENCE [LARGE SCALE GENOMIC DNA]</scope>
    <source>
        <strain evidence="2 3">DSM 16213</strain>
    </source>
</reference>
<evidence type="ECO:0000256" key="1">
    <source>
        <dbReference type="SAM" id="MobiDB-lite"/>
    </source>
</evidence>
<organism evidence="2 3">
    <name type="scientific">Loktanella fryxellensis</name>
    <dbReference type="NCBI Taxonomy" id="245187"/>
    <lineage>
        <taxon>Bacteria</taxon>
        <taxon>Pseudomonadati</taxon>
        <taxon>Pseudomonadota</taxon>
        <taxon>Alphaproteobacteria</taxon>
        <taxon>Rhodobacterales</taxon>
        <taxon>Roseobacteraceae</taxon>
        <taxon>Loktanella</taxon>
    </lineage>
</organism>
<feature type="compositionally biased region" description="Basic and acidic residues" evidence="1">
    <location>
        <begin position="181"/>
        <end position="192"/>
    </location>
</feature>
<proteinExistence type="predicted"/>
<dbReference type="RefSeq" id="WP_089901049.1">
    <property type="nucleotide sequence ID" value="NZ_FOCI01000007.1"/>
</dbReference>
<protein>
    <submittedName>
        <fullName evidence="2">Uncharacterized protein</fullName>
    </submittedName>
</protein>
<accession>A0A1H8CW97</accession>
<dbReference type="Proteomes" id="UP000199585">
    <property type="component" value="Unassembled WGS sequence"/>
</dbReference>
<feature type="region of interest" description="Disordered" evidence="1">
    <location>
        <begin position="169"/>
        <end position="192"/>
    </location>
</feature>
<dbReference type="InterPro" id="IPR022062">
    <property type="entry name" value="DUF3618"/>
</dbReference>
<dbReference type="Pfam" id="PF12277">
    <property type="entry name" value="DUF3618"/>
    <property type="match status" value="1"/>
</dbReference>
<dbReference type="EMBL" id="FOCI01000007">
    <property type="protein sequence ID" value="SEM98608.1"/>
    <property type="molecule type" value="Genomic_DNA"/>
</dbReference>
<evidence type="ECO:0000313" key="2">
    <source>
        <dbReference type="EMBL" id="SEM98608.1"/>
    </source>
</evidence>
<dbReference type="AlphaFoldDB" id="A0A1H8CW97"/>
<keyword evidence="3" id="KW-1185">Reference proteome</keyword>
<evidence type="ECO:0000313" key="3">
    <source>
        <dbReference type="Proteomes" id="UP000199585"/>
    </source>
</evidence>